<dbReference type="Proteomes" id="UP001062846">
    <property type="component" value="Chromosome 9"/>
</dbReference>
<proteinExistence type="predicted"/>
<comment type="caution">
    <text evidence="1">The sequence shown here is derived from an EMBL/GenBank/DDBJ whole genome shotgun (WGS) entry which is preliminary data.</text>
</comment>
<organism evidence="1 2">
    <name type="scientific">Rhododendron molle</name>
    <name type="common">Chinese azalea</name>
    <name type="synonym">Azalea mollis</name>
    <dbReference type="NCBI Taxonomy" id="49168"/>
    <lineage>
        <taxon>Eukaryota</taxon>
        <taxon>Viridiplantae</taxon>
        <taxon>Streptophyta</taxon>
        <taxon>Embryophyta</taxon>
        <taxon>Tracheophyta</taxon>
        <taxon>Spermatophyta</taxon>
        <taxon>Magnoliopsida</taxon>
        <taxon>eudicotyledons</taxon>
        <taxon>Gunneridae</taxon>
        <taxon>Pentapetalae</taxon>
        <taxon>asterids</taxon>
        <taxon>Ericales</taxon>
        <taxon>Ericaceae</taxon>
        <taxon>Ericoideae</taxon>
        <taxon>Rhodoreae</taxon>
        <taxon>Rhododendron</taxon>
    </lineage>
</organism>
<reference evidence="1" key="1">
    <citation type="submission" date="2022-02" db="EMBL/GenBank/DDBJ databases">
        <title>Plant Genome Project.</title>
        <authorList>
            <person name="Zhang R.-G."/>
        </authorList>
    </citation>
    <scope>NUCLEOTIDE SEQUENCE</scope>
    <source>
        <strain evidence="1">AT1</strain>
    </source>
</reference>
<name>A0ACC0MFC7_RHOML</name>
<accession>A0ACC0MFC7</accession>
<gene>
    <name evidence="1" type="ORF">RHMOL_Rhmol09G0207700</name>
</gene>
<evidence type="ECO:0000313" key="2">
    <source>
        <dbReference type="Proteomes" id="UP001062846"/>
    </source>
</evidence>
<sequence>MALVCCKRGHSTGLPTELIEDSKFVPLTAEDPQYGPPALLLLGFKVEEAAKIQQLLKGMDGEFLEVIFCTEDMITRSLWEAVNTKQPNLDTVKIANSVPRICFLSGLTGEEMMMFVDAFPEIGLEPAVFAALVPNSADKPLQELIEEIMGDHEMLIFNLDSLQRDRARCCKMQIRDLKDQELNDSRYCVPALSIGGRGRQLKLPNFGSKLGLQIGIVSNNIPDDFTFNGNLTLDGYAELGSNGLFTLTRQTYGYGHAFYTFPIQFKNSSNATVISFSATFVFAIVPESPIRRGHGLAFVISPNKEIPRARPGQYLGLFNDTNNGKSSNHILAVELDTMYSSLFDDINDNHVGIDINGLNSTKSAPAGYFADQNGAFRKNGAFRNLSLISGEPMQVWVEYDGINRQLNVTMSPTNRPKPALPLLSLTKDLSPFLLDYMYVGFSSSAGYFRADHYLLGWSFKMNGQAQQIDMSRFPKFLQSRQVKDKKIKRILAIVLPTIAFLLLLVLIFGFLFMTRTKKFMEVLEDWEVQYGPHRFRYKDLFIATKGFKDRELLGRGGFGRVYRGVLPTSNIQVAVKRVAHDSRQGLREFVAEIATIGRLRHPNLVRLLGYCRRKQELLLVYDYMPNGSLDRFLYGQLNGTLNWMQRFKIIKDVASGLFYLHQQWVQVIIHRDIKASNVLVDNEFNGRLGDFGLAKLCDHGTDPQTSHVAGTLGYIAPELARDGKASTSTDLFAFGAFMLEVVCGRRPVDRRASPEEVILVEWVFECLERGNILEAIDRQLGTEYLVEEAELLLKLGLLCSHAVAAARPSMSTVVQYLEGRAQLPDNLSDIIKSRDFGEASNEQNVQLPTSIPSLTISEPFTSIGR</sequence>
<protein>
    <submittedName>
        <fullName evidence="1">Uncharacterized protein</fullName>
    </submittedName>
</protein>
<evidence type="ECO:0000313" key="1">
    <source>
        <dbReference type="EMBL" id="KAI8539756.1"/>
    </source>
</evidence>
<keyword evidence="2" id="KW-1185">Reference proteome</keyword>
<dbReference type="EMBL" id="CM046396">
    <property type="protein sequence ID" value="KAI8539756.1"/>
    <property type="molecule type" value="Genomic_DNA"/>
</dbReference>